<keyword evidence="5" id="KW-0479">Metal-binding</keyword>
<dbReference type="InterPro" id="IPR003846">
    <property type="entry name" value="SelO"/>
</dbReference>
<evidence type="ECO:0000256" key="1">
    <source>
        <dbReference type="ARBA" id="ARBA00001946"/>
    </source>
</evidence>
<reference evidence="10 11" key="1">
    <citation type="submission" date="2010-05" db="EMBL/GenBank/DDBJ databases">
        <title>The Genome Sequence of Thecamonas trahens ATCC 50062.</title>
        <authorList>
            <consortium name="The Broad Institute Genome Sequencing Platform"/>
            <person name="Russ C."/>
            <person name="Cuomo C."/>
            <person name="Shea T."/>
            <person name="Young S.K."/>
            <person name="Zeng Q."/>
            <person name="Koehrsen M."/>
            <person name="Haas B."/>
            <person name="Borodovsky M."/>
            <person name="Guigo R."/>
            <person name="Alvarado L."/>
            <person name="Berlin A."/>
            <person name="Bochicchio J."/>
            <person name="Borenstein D."/>
            <person name="Chapman S."/>
            <person name="Chen Z."/>
            <person name="Freedman E."/>
            <person name="Gellesch M."/>
            <person name="Goldberg J."/>
            <person name="Griggs A."/>
            <person name="Gujja S."/>
            <person name="Heilman E."/>
            <person name="Heiman D."/>
            <person name="Hepburn T."/>
            <person name="Howarth C."/>
            <person name="Jen D."/>
            <person name="Larson L."/>
            <person name="Mehta T."/>
            <person name="Park D."/>
            <person name="Pearson M."/>
            <person name="Roberts A."/>
            <person name="Saif S."/>
            <person name="Shenoy N."/>
            <person name="Sisk P."/>
            <person name="Stolte C."/>
            <person name="Sykes S."/>
            <person name="Thomson T."/>
            <person name="Walk T."/>
            <person name="White J."/>
            <person name="Yandava C."/>
            <person name="Burger G."/>
            <person name="Gray M.W."/>
            <person name="Holland P.W.H."/>
            <person name="King N."/>
            <person name="Lang F.B.F."/>
            <person name="Roger A.J."/>
            <person name="Ruiz-Trillo I."/>
            <person name="Lander E."/>
            <person name="Nusbaum C."/>
        </authorList>
    </citation>
    <scope>NUCLEOTIDE SEQUENCE [LARGE SCALE GENOMIC DNA]</scope>
    <source>
        <strain evidence="10 11">ATCC 50062</strain>
    </source>
</reference>
<evidence type="ECO:0000256" key="9">
    <source>
        <dbReference type="ARBA" id="ARBA00031547"/>
    </source>
</evidence>
<sequence>MRSPTPWLRLGPSAAAALRTAPQAAPAPHADAHFVVTAPTPVEAPRLAALSLPAWRAAGVELPDDPASSPDVVDVLAGNSLPPGASPVAHVYAGHQFGSFSGQLGDGAAMLLGTIAGDERPPMELQLKGAGLTPCSRSGDGRKVLRSSLREMVASEAMAALCVPTTRSGSLVISDTTVVRDINYDGRPAAEPAAVITRLAPSFFRFGSFELCLPPDPRTLRSGPSHRSPHILTELFDYVVETHFAELAVHETSRAARVAAWLDHVAASTGALVAHWQALGFCHGVLNTDNMSIHGITLDYGPFAFMGAYDPEYACNASDPTGRYSYAAQPEVCAWNCIRLANALDPLLPADNGEDIVSNAFESAYSETLASLARRKLGLAPTAPQQVALDAFESLRATMAATAADYTATFRALGATYRAPNELAAHLAETTCASREFLLDRDAPTVPSHQLDALLALPNVQLPPGLLNAELRKRERRKLYAEAYATDDDKAKNDERVWYDFLTNTLAPLVAEHGLGDPAARMLAMNAANPWIVPHNWMLEAAIRALEDNSDTAPLEALLGLDYFVESDEHRQACVASLGLADSGRLRHLDTVPPRLS</sequence>
<dbReference type="AlphaFoldDB" id="A0A0L0DJ66"/>
<proteinExistence type="inferred from homology"/>
<evidence type="ECO:0000256" key="2">
    <source>
        <dbReference type="ARBA" id="ARBA00009747"/>
    </source>
</evidence>
<dbReference type="eggNOG" id="KOG2542">
    <property type="taxonomic scope" value="Eukaryota"/>
</dbReference>
<protein>
    <recommendedName>
        <fullName evidence="9">Selenoprotein O</fullName>
    </recommendedName>
</protein>
<keyword evidence="11" id="KW-1185">Reference proteome</keyword>
<name>A0A0L0DJ66_THETB</name>
<dbReference type="EMBL" id="GL349436">
    <property type="protein sequence ID" value="KNC52106.1"/>
    <property type="molecule type" value="Genomic_DNA"/>
</dbReference>
<dbReference type="HAMAP" id="MF_00692">
    <property type="entry name" value="SelO"/>
    <property type="match status" value="1"/>
</dbReference>
<gene>
    <name evidence="10" type="ORF">AMSG_00933</name>
</gene>
<dbReference type="OrthoDB" id="10254721at2759"/>
<evidence type="ECO:0000256" key="5">
    <source>
        <dbReference type="ARBA" id="ARBA00022723"/>
    </source>
</evidence>
<keyword evidence="3" id="KW-0808">Transferase</keyword>
<dbReference type="Proteomes" id="UP000054408">
    <property type="component" value="Unassembled WGS sequence"/>
</dbReference>
<dbReference type="PANTHER" id="PTHR12153">
    <property type="entry name" value="SELENOPROTEIN O"/>
    <property type="match status" value="1"/>
</dbReference>
<evidence type="ECO:0000256" key="4">
    <source>
        <dbReference type="ARBA" id="ARBA00022695"/>
    </source>
</evidence>
<dbReference type="GO" id="GO:0046872">
    <property type="term" value="F:metal ion binding"/>
    <property type="evidence" value="ECO:0007669"/>
    <property type="project" value="UniProtKB-KW"/>
</dbReference>
<comment type="similarity">
    <text evidence="2">Belongs to the SELO family.</text>
</comment>
<comment type="cofactor">
    <cofactor evidence="1">
        <name>Mg(2+)</name>
        <dbReference type="ChEBI" id="CHEBI:18420"/>
    </cofactor>
</comment>
<evidence type="ECO:0000256" key="6">
    <source>
        <dbReference type="ARBA" id="ARBA00022741"/>
    </source>
</evidence>
<organism evidence="10 11">
    <name type="scientific">Thecamonas trahens ATCC 50062</name>
    <dbReference type="NCBI Taxonomy" id="461836"/>
    <lineage>
        <taxon>Eukaryota</taxon>
        <taxon>Apusozoa</taxon>
        <taxon>Apusomonadida</taxon>
        <taxon>Apusomonadidae</taxon>
        <taxon>Thecamonas</taxon>
    </lineage>
</organism>
<dbReference type="GO" id="GO:0016779">
    <property type="term" value="F:nucleotidyltransferase activity"/>
    <property type="evidence" value="ECO:0007669"/>
    <property type="project" value="UniProtKB-KW"/>
</dbReference>
<evidence type="ECO:0000256" key="8">
    <source>
        <dbReference type="ARBA" id="ARBA00022842"/>
    </source>
</evidence>
<dbReference type="GeneID" id="25560708"/>
<keyword evidence="4" id="KW-0548">Nucleotidyltransferase</keyword>
<keyword evidence="8" id="KW-0460">Magnesium</keyword>
<evidence type="ECO:0000256" key="3">
    <source>
        <dbReference type="ARBA" id="ARBA00022679"/>
    </source>
</evidence>
<evidence type="ECO:0000313" key="11">
    <source>
        <dbReference type="Proteomes" id="UP000054408"/>
    </source>
</evidence>
<dbReference type="PANTHER" id="PTHR12153:SF15">
    <property type="entry name" value="PROTEIN ADENYLYLTRANSFERASE SELO, MITOCHONDRIAL"/>
    <property type="match status" value="1"/>
</dbReference>
<dbReference type="Pfam" id="PF02696">
    <property type="entry name" value="SelO"/>
    <property type="match status" value="1"/>
</dbReference>
<evidence type="ECO:0000313" key="10">
    <source>
        <dbReference type="EMBL" id="KNC52106.1"/>
    </source>
</evidence>
<dbReference type="GO" id="GO:0005524">
    <property type="term" value="F:ATP binding"/>
    <property type="evidence" value="ECO:0007669"/>
    <property type="project" value="UniProtKB-KW"/>
</dbReference>
<dbReference type="RefSeq" id="XP_013762110.1">
    <property type="nucleotide sequence ID" value="XM_013906656.1"/>
</dbReference>
<keyword evidence="7" id="KW-0067">ATP-binding</keyword>
<accession>A0A0L0DJ66</accession>
<evidence type="ECO:0000256" key="7">
    <source>
        <dbReference type="ARBA" id="ARBA00022840"/>
    </source>
</evidence>
<keyword evidence="6" id="KW-0547">Nucleotide-binding</keyword>